<protein>
    <submittedName>
        <fullName evidence="7">MFS transporter</fullName>
    </submittedName>
</protein>
<accession>A0A1C3ED59</accession>
<dbReference type="GO" id="GO:0005886">
    <property type="term" value="C:plasma membrane"/>
    <property type="evidence" value="ECO:0007669"/>
    <property type="project" value="TreeGrafter"/>
</dbReference>
<organism evidence="7 8">
    <name type="scientific">Planctopirus hydrillae</name>
    <dbReference type="NCBI Taxonomy" id="1841610"/>
    <lineage>
        <taxon>Bacteria</taxon>
        <taxon>Pseudomonadati</taxon>
        <taxon>Planctomycetota</taxon>
        <taxon>Planctomycetia</taxon>
        <taxon>Planctomycetales</taxon>
        <taxon>Planctomycetaceae</taxon>
        <taxon>Planctopirus</taxon>
    </lineage>
</organism>
<feature type="transmembrane region" description="Helical" evidence="5">
    <location>
        <begin position="427"/>
        <end position="448"/>
    </location>
</feature>
<feature type="domain" description="Major facilitator superfamily (MFS) profile" evidence="6">
    <location>
        <begin position="26"/>
        <end position="527"/>
    </location>
</feature>
<dbReference type="OrthoDB" id="9787026at2"/>
<dbReference type="Pfam" id="PF00083">
    <property type="entry name" value="Sugar_tr"/>
    <property type="match status" value="1"/>
</dbReference>
<dbReference type="PANTHER" id="PTHR23508">
    <property type="entry name" value="CARBOXYLIC ACID TRANSPORTER PROTEIN HOMOLOG"/>
    <property type="match status" value="1"/>
</dbReference>
<evidence type="ECO:0000256" key="5">
    <source>
        <dbReference type="SAM" id="Phobius"/>
    </source>
</evidence>
<gene>
    <name evidence="7" type="ORF">A6X21_22755</name>
</gene>
<dbReference type="PANTHER" id="PTHR23508:SF10">
    <property type="entry name" value="CARBOXYLIC ACID TRANSPORTER PROTEIN HOMOLOG"/>
    <property type="match status" value="1"/>
</dbReference>
<keyword evidence="3 5" id="KW-1133">Transmembrane helix</keyword>
<feature type="transmembrane region" description="Helical" evidence="5">
    <location>
        <begin position="163"/>
        <end position="188"/>
    </location>
</feature>
<feature type="transmembrane region" description="Helical" evidence="5">
    <location>
        <begin position="130"/>
        <end position="151"/>
    </location>
</feature>
<feature type="transmembrane region" description="Helical" evidence="5">
    <location>
        <begin position="286"/>
        <end position="308"/>
    </location>
</feature>
<dbReference type="GO" id="GO:0046943">
    <property type="term" value="F:carboxylic acid transmembrane transporter activity"/>
    <property type="evidence" value="ECO:0007669"/>
    <property type="project" value="TreeGrafter"/>
</dbReference>
<evidence type="ECO:0000259" key="6">
    <source>
        <dbReference type="PROSITE" id="PS50850"/>
    </source>
</evidence>
<feature type="transmembrane region" description="Helical" evidence="5">
    <location>
        <begin position="500"/>
        <end position="522"/>
    </location>
</feature>
<dbReference type="EMBL" id="LYDR01000091">
    <property type="protein sequence ID" value="ODA31187.1"/>
    <property type="molecule type" value="Genomic_DNA"/>
</dbReference>
<keyword evidence="8" id="KW-1185">Reference proteome</keyword>
<dbReference type="Proteomes" id="UP000094828">
    <property type="component" value="Unassembled WGS sequence"/>
</dbReference>
<dbReference type="InterPro" id="IPR036259">
    <property type="entry name" value="MFS_trans_sf"/>
</dbReference>
<dbReference type="RefSeq" id="WP_068847940.1">
    <property type="nucleotide sequence ID" value="NZ_LYDR01000091.1"/>
</dbReference>
<proteinExistence type="predicted"/>
<feature type="transmembrane region" description="Helical" evidence="5">
    <location>
        <begin position="216"/>
        <end position="235"/>
    </location>
</feature>
<evidence type="ECO:0000256" key="2">
    <source>
        <dbReference type="ARBA" id="ARBA00022692"/>
    </source>
</evidence>
<feature type="transmembrane region" description="Helical" evidence="5">
    <location>
        <begin position="107"/>
        <end position="124"/>
    </location>
</feature>
<comment type="subcellular location">
    <subcellularLocation>
        <location evidence="1">Membrane</location>
        <topology evidence="1">Multi-pass membrane protein</topology>
    </subcellularLocation>
</comment>
<dbReference type="PROSITE" id="PS50850">
    <property type="entry name" value="MFS"/>
    <property type="match status" value="1"/>
</dbReference>
<feature type="transmembrane region" description="Helical" evidence="5">
    <location>
        <begin position="68"/>
        <end position="95"/>
    </location>
</feature>
<dbReference type="STRING" id="1841610.A6X21_22755"/>
<feature type="transmembrane region" description="Helical" evidence="5">
    <location>
        <begin position="401"/>
        <end position="421"/>
    </location>
</feature>
<dbReference type="InterPro" id="IPR020846">
    <property type="entry name" value="MFS_dom"/>
</dbReference>
<dbReference type="AlphaFoldDB" id="A0A1C3ED59"/>
<dbReference type="SUPFAM" id="SSF103473">
    <property type="entry name" value="MFS general substrate transporter"/>
    <property type="match status" value="2"/>
</dbReference>
<name>A0A1C3ED59_9PLAN</name>
<comment type="caution">
    <text evidence="7">The sequence shown here is derived from an EMBL/GenBank/DDBJ whole genome shotgun (WGS) entry which is preliminary data.</text>
</comment>
<keyword evidence="4 5" id="KW-0472">Membrane</keyword>
<evidence type="ECO:0000256" key="1">
    <source>
        <dbReference type="ARBA" id="ARBA00004141"/>
    </source>
</evidence>
<dbReference type="Gene3D" id="1.20.1250.20">
    <property type="entry name" value="MFS general substrate transporter like domains"/>
    <property type="match status" value="2"/>
</dbReference>
<reference evidence="7 8" key="1">
    <citation type="submission" date="2016-05" db="EMBL/GenBank/DDBJ databases">
        <title>Genomic and physiological characterization of Planctopirus sp. isolated from fresh water lake.</title>
        <authorList>
            <person name="Subhash Y."/>
            <person name="Ramana C."/>
        </authorList>
    </citation>
    <scope>NUCLEOTIDE SEQUENCE [LARGE SCALE GENOMIC DNA]</scope>
    <source>
        <strain evidence="7 8">JC280</strain>
    </source>
</reference>
<evidence type="ECO:0000313" key="8">
    <source>
        <dbReference type="Proteomes" id="UP000094828"/>
    </source>
</evidence>
<evidence type="ECO:0000313" key="7">
    <source>
        <dbReference type="EMBL" id="ODA31187.1"/>
    </source>
</evidence>
<sequence>MSHDPLAVSQANSASSRSNDWGKWMALTAALLGWMFDGAEMGVFSMVGRRAVQDLLGIPLIATKEQEALIGPVFGMIIAVFLVGAATGGVLFGWLGDRVGRVRAMSLSVLTYAIFTGLCGFAQTPLQLGVLRFIAALGMGGEWSLGVALVMEVWPNRSRALMAGLIGAAANAGYFLVGIVGILLTQVIKSLESGLLWAGLPEATVQMLVAYDGWRIMMMLGTLPAVLTFFFRIFVPESERWLEEKAGGSTSSMSSVDLWGVLIGTAGPALVIAMCVQPGIIMPLRILGIVAGVMIAAGGFLFPAIRFVQRDRALGRVPPLQFPIQRMLLGAGLSGVALLGTWGSTQWAMAWAGQLTQGIDRTELGLLWQHPKEYTQLTTSTGAIVGTILAAYFGNLLGRRVSYFTLCILSLFSVLGFYQLQNQYGPMFLFTSFILGVMTASFYGWLPLYLPELFSTRLRATGQGFAFNFGRVIAAIGALQIGSLLALLKDVQTFAGVQGGYAVACSVICLVYIAGAILIWFAPETNAKELPE</sequence>
<dbReference type="InterPro" id="IPR005828">
    <property type="entry name" value="MFS_sugar_transport-like"/>
</dbReference>
<evidence type="ECO:0000256" key="3">
    <source>
        <dbReference type="ARBA" id="ARBA00022989"/>
    </source>
</evidence>
<feature type="transmembrane region" description="Helical" evidence="5">
    <location>
        <begin position="374"/>
        <end position="394"/>
    </location>
</feature>
<feature type="transmembrane region" description="Helical" evidence="5">
    <location>
        <begin position="256"/>
        <end position="280"/>
    </location>
</feature>
<feature type="transmembrane region" description="Helical" evidence="5">
    <location>
        <begin position="469"/>
        <end position="488"/>
    </location>
</feature>
<keyword evidence="2 5" id="KW-0812">Transmembrane</keyword>
<feature type="transmembrane region" description="Helical" evidence="5">
    <location>
        <begin position="328"/>
        <end position="354"/>
    </location>
</feature>
<evidence type="ECO:0000256" key="4">
    <source>
        <dbReference type="ARBA" id="ARBA00023136"/>
    </source>
</evidence>